<proteinExistence type="predicted"/>
<evidence type="ECO:0000256" key="1">
    <source>
        <dbReference type="ARBA" id="ARBA00004651"/>
    </source>
</evidence>
<dbReference type="Gene3D" id="1.20.1560.10">
    <property type="entry name" value="ABC transporter type 1, transmembrane domain"/>
    <property type="match status" value="1"/>
</dbReference>
<evidence type="ECO:0000256" key="5">
    <source>
        <dbReference type="ARBA" id="ARBA00022989"/>
    </source>
</evidence>
<dbReference type="GO" id="GO:0005886">
    <property type="term" value="C:plasma membrane"/>
    <property type="evidence" value="ECO:0007669"/>
    <property type="project" value="UniProtKB-SubCell"/>
</dbReference>
<dbReference type="InterPro" id="IPR003593">
    <property type="entry name" value="AAA+_ATPase"/>
</dbReference>
<keyword evidence="4 10" id="KW-0067">ATP-binding</keyword>
<dbReference type="PROSITE" id="PS50929">
    <property type="entry name" value="ABC_TM1F"/>
    <property type="match status" value="1"/>
</dbReference>
<dbReference type="Proteomes" id="UP000005234">
    <property type="component" value="Chromosome"/>
</dbReference>
<evidence type="ECO:0000259" key="8">
    <source>
        <dbReference type="PROSITE" id="PS50893"/>
    </source>
</evidence>
<sequence>MKARHETSSWSLFWRVIGLLWPYKRWIALGLFCSLAASLSGIALLAVSGWFLSSMALAGVAGATMNYFTPSAIIRGLALVRISGRYAERLINHDVTLRALAGLRLWLYDRLWPLSPGQTAMLGHSQLFSRMRADIDRLEHVYLAVFMPAVMALIGFPLILWVTAGYLGAAAMATGLMALLAGVVLPLWAQRRSRATGEALVSAEAGLRQQVGDIILGAAELELYGQSAAAAARVEALSRQQEDRKARLDSVQSAGSGLVPWAAATATAWTLWLGAGALGVGHLAGPDVAMLCLLAMGGFELIGPLPEAMSQLVASLAAARRVFELADQSPRIPAASGAAPGVPARPSIRFEHVAMRYGDHSPPVLTDFDLELPAGRRVALLGPSGAGKSSVLQVLLRFEPIQQGRIVIDGLDLAALDPEAWRSRVSVVEQRTHIFNASLRDNLLIARPGASEAQLQAALDGAQLQGFVAGLPEGLETWLGEGGALISGGEGRRVAIARALLADRPVLLLDEPTEGLDPATAQSLLGALETLTRGRTVLLISHQLAGLQQLVEARYRLERGRCVALS</sequence>
<dbReference type="GO" id="GO:0015421">
    <property type="term" value="F:ABC-type oligopeptide transporter activity"/>
    <property type="evidence" value="ECO:0007669"/>
    <property type="project" value="TreeGrafter"/>
</dbReference>
<dbReference type="CDD" id="cd03228">
    <property type="entry name" value="ABCC_MRP_Like"/>
    <property type="match status" value="1"/>
</dbReference>
<keyword evidence="11" id="KW-1185">Reference proteome</keyword>
<feature type="domain" description="ABC transmembrane type-1" evidence="9">
    <location>
        <begin position="28"/>
        <end position="314"/>
    </location>
</feature>
<accession>H8L6J7</accession>
<dbReference type="SUPFAM" id="SSF52540">
    <property type="entry name" value="P-loop containing nucleoside triphosphate hydrolases"/>
    <property type="match status" value="1"/>
</dbReference>
<evidence type="ECO:0000256" key="4">
    <source>
        <dbReference type="ARBA" id="ARBA00022840"/>
    </source>
</evidence>
<dbReference type="HOGENOM" id="CLU_000604_84_9_6"/>
<keyword evidence="6 7" id="KW-0472">Membrane</keyword>
<dbReference type="InterPro" id="IPR027417">
    <property type="entry name" value="P-loop_NTPase"/>
</dbReference>
<gene>
    <name evidence="10" type="ordered locus">Fraau_1567</name>
</gene>
<dbReference type="eggNOG" id="COG4987">
    <property type="taxonomic scope" value="Bacteria"/>
</dbReference>
<dbReference type="KEGG" id="fau:Fraau_1567"/>
<keyword evidence="3" id="KW-0547">Nucleotide-binding</keyword>
<dbReference type="GO" id="GO:0045454">
    <property type="term" value="P:cell redox homeostasis"/>
    <property type="evidence" value="ECO:0007669"/>
    <property type="project" value="InterPro"/>
</dbReference>
<dbReference type="RefSeq" id="WP_014402991.1">
    <property type="nucleotide sequence ID" value="NC_017033.1"/>
</dbReference>
<comment type="subcellular location">
    <subcellularLocation>
        <location evidence="1">Cell membrane</location>
        <topology evidence="1">Multi-pass membrane protein</topology>
    </subcellularLocation>
</comment>
<dbReference type="STRING" id="767434.Fraau_1567"/>
<dbReference type="InterPro" id="IPR003439">
    <property type="entry name" value="ABC_transporter-like_ATP-bd"/>
</dbReference>
<dbReference type="PANTHER" id="PTHR43394:SF1">
    <property type="entry name" value="ATP-BINDING CASSETTE SUB-FAMILY B MEMBER 10, MITOCHONDRIAL"/>
    <property type="match status" value="1"/>
</dbReference>
<feature type="transmembrane region" description="Helical" evidence="7">
    <location>
        <begin position="140"/>
        <end position="160"/>
    </location>
</feature>
<feature type="transmembrane region" description="Helical" evidence="7">
    <location>
        <begin position="166"/>
        <end position="188"/>
    </location>
</feature>
<dbReference type="PANTHER" id="PTHR43394">
    <property type="entry name" value="ATP-DEPENDENT PERMEASE MDL1, MITOCHONDRIAL"/>
    <property type="match status" value="1"/>
</dbReference>
<dbReference type="InterPro" id="IPR011527">
    <property type="entry name" value="ABC1_TM_dom"/>
</dbReference>
<keyword evidence="5 7" id="KW-1133">Transmembrane helix</keyword>
<dbReference type="OrthoDB" id="9802264at2"/>
<feature type="domain" description="ABC transporter" evidence="8">
    <location>
        <begin position="348"/>
        <end position="565"/>
    </location>
</feature>
<evidence type="ECO:0000256" key="3">
    <source>
        <dbReference type="ARBA" id="ARBA00022741"/>
    </source>
</evidence>
<dbReference type="EMBL" id="CP003350">
    <property type="protein sequence ID" value="AFC85986.1"/>
    <property type="molecule type" value="Genomic_DNA"/>
</dbReference>
<dbReference type="AlphaFoldDB" id="H8L6J7"/>
<feature type="transmembrane region" description="Helical" evidence="7">
    <location>
        <begin position="26"/>
        <end position="51"/>
    </location>
</feature>
<dbReference type="InterPro" id="IPR036640">
    <property type="entry name" value="ABC1_TM_sf"/>
</dbReference>
<dbReference type="Pfam" id="PF00005">
    <property type="entry name" value="ABC_tran"/>
    <property type="match status" value="1"/>
</dbReference>
<name>H8L6J7_FRAAD</name>
<evidence type="ECO:0000256" key="7">
    <source>
        <dbReference type="SAM" id="Phobius"/>
    </source>
</evidence>
<dbReference type="InterPro" id="IPR014223">
    <property type="entry name" value="ABC_CydC/D"/>
</dbReference>
<protein>
    <submittedName>
        <fullName evidence="10">Cysteine export CydDC family ABC transporter permease subunit/ATP-binding protein CydC</fullName>
    </submittedName>
</protein>
<reference evidence="10" key="1">
    <citation type="submission" date="2012-02" db="EMBL/GenBank/DDBJ databases">
        <title>The complete genome of Frateuria aurantia DSM 6220.</title>
        <authorList>
            <consortium name="US DOE Joint Genome Institute (JGI-PGF)"/>
            <person name="Lucas S."/>
            <person name="Copeland A."/>
            <person name="Lapidus A."/>
            <person name="Glavina del Rio T."/>
            <person name="Dalin E."/>
            <person name="Tice H."/>
            <person name="Bruce D."/>
            <person name="Goodwin L."/>
            <person name="Pitluck S."/>
            <person name="Peters L."/>
            <person name="Ovchinnikova G."/>
            <person name="Teshima H."/>
            <person name="Kyrpides N."/>
            <person name="Mavromatis K."/>
            <person name="Ivanova N."/>
            <person name="Brettin T."/>
            <person name="Detter J.C."/>
            <person name="Han C."/>
            <person name="Larimer F."/>
            <person name="Land M."/>
            <person name="Hauser L."/>
            <person name="Markowitz V."/>
            <person name="Cheng J.-F."/>
            <person name="Hugenholtz P."/>
            <person name="Woyke T."/>
            <person name="Wu D."/>
            <person name="Brambilla E."/>
            <person name="Klenk H.-P."/>
            <person name="Eisen J.A."/>
        </authorList>
    </citation>
    <scope>NUCLEOTIDE SEQUENCE</scope>
    <source>
        <strain evidence="10">DSM 6220</strain>
    </source>
</reference>
<evidence type="ECO:0000313" key="11">
    <source>
        <dbReference type="Proteomes" id="UP000005234"/>
    </source>
</evidence>
<dbReference type="GO" id="GO:0016887">
    <property type="term" value="F:ATP hydrolysis activity"/>
    <property type="evidence" value="ECO:0007669"/>
    <property type="project" value="InterPro"/>
</dbReference>
<organism evidence="10 11">
    <name type="scientific">Frateuria aurantia (strain ATCC 33424 / DSM 6220 / KCTC 2777 / LMG 1558 / NBRC 3245 / NCIMB 13370)</name>
    <name type="common">Acetobacter aurantius</name>
    <dbReference type="NCBI Taxonomy" id="767434"/>
    <lineage>
        <taxon>Bacteria</taxon>
        <taxon>Pseudomonadati</taxon>
        <taxon>Pseudomonadota</taxon>
        <taxon>Gammaproteobacteria</taxon>
        <taxon>Lysobacterales</taxon>
        <taxon>Rhodanobacteraceae</taxon>
        <taxon>Frateuria</taxon>
    </lineage>
</organism>
<dbReference type="InterPro" id="IPR039421">
    <property type="entry name" value="Type_1_exporter"/>
</dbReference>
<feature type="transmembrane region" description="Helical" evidence="7">
    <location>
        <begin position="57"/>
        <end position="80"/>
    </location>
</feature>
<dbReference type="SMART" id="SM00382">
    <property type="entry name" value="AAA"/>
    <property type="match status" value="1"/>
</dbReference>
<evidence type="ECO:0000256" key="6">
    <source>
        <dbReference type="ARBA" id="ARBA00023136"/>
    </source>
</evidence>
<evidence type="ECO:0000256" key="2">
    <source>
        <dbReference type="ARBA" id="ARBA00022692"/>
    </source>
</evidence>
<dbReference type="SUPFAM" id="SSF90123">
    <property type="entry name" value="ABC transporter transmembrane region"/>
    <property type="match status" value="1"/>
</dbReference>
<dbReference type="GO" id="GO:0005524">
    <property type="term" value="F:ATP binding"/>
    <property type="evidence" value="ECO:0007669"/>
    <property type="project" value="UniProtKB-KW"/>
</dbReference>
<dbReference type="Gene3D" id="3.40.50.300">
    <property type="entry name" value="P-loop containing nucleotide triphosphate hydrolases"/>
    <property type="match status" value="1"/>
</dbReference>
<dbReference type="NCBIfam" id="TIGR02868">
    <property type="entry name" value="CydC"/>
    <property type="match status" value="1"/>
</dbReference>
<keyword evidence="2 7" id="KW-0812">Transmembrane</keyword>
<evidence type="ECO:0000313" key="10">
    <source>
        <dbReference type="EMBL" id="AFC85986.1"/>
    </source>
</evidence>
<evidence type="ECO:0000259" key="9">
    <source>
        <dbReference type="PROSITE" id="PS50929"/>
    </source>
</evidence>
<dbReference type="GO" id="GO:0034775">
    <property type="term" value="P:glutathione transmembrane transport"/>
    <property type="evidence" value="ECO:0007669"/>
    <property type="project" value="InterPro"/>
</dbReference>
<dbReference type="PROSITE" id="PS50893">
    <property type="entry name" value="ABC_TRANSPORTER_2"/>
    <property type="match status" value="1"/>
</dbReference>